<name>A0AA40SQK1_9MICO</name>
<feature type="domain" description="Treble clef zinc finger" evidence="1">
    <location>
        <begin position="544"/>
        <end position="597"/>
    </location>
</feature>
<sequence length="670" mass="73194">MTYETPESFERRLHAANGMQPNERALVLLWRADPARQERAVERFGGLTPGHFAAQRSRLPCHEDGDACEKCVTGVDERYACVRCTAGANARQYAHDGPRVCRRHRRWTGPGPVDTQIQVAHAVMKADARYRALRRLGRVDANRLTELEDMLDRWAAAELGAPLAAPARFTLAVRIAQMLAATTPSRGTVSDQYTTLDALLRGIVGGPCTVLADAVWVLRRPVPEGAPRGIHDFALTPSSDGVDATEHLGQRRTCTYPRGVHLHESQYLSSTGRTGRTRTTGHHVVDYACSKGHRFATPMSKLARAGSSDGCAVCSKRIVISGINSLADTHPPIAAQWHPTANGELSATQVAGGSGTPVTWLCDAGHTFVCTPNQRTTTGGVTCGYCSNQRADPAINALSLTHPHIAAHWHPTRNGTLTAHDVVAGSSRRAWWVCPEGHELERAVGKRVKSGVCTVCTGRTLTDASSLAARHPEVAGRWHSARNGGLTPDKVGPRSAAPVWWVCDKGHEFRSKIRTQAEGGECLICSGQAVDTANSIRTLRPDRLAEFHPTRNGDCTPDNTAATSRRKLWWRCAQQHEWNGHISAVRRGTACPYCRRRKLLSGFNDLATVHPELVREWHPTNNGTLTPSQVLATSFARLWWLCTCGLSYVTTQGRRQRVTVACPSCSRKKG</sequence>
<proteinExistence type="predicted"/>
<dbReference type="AlphaFoldDB" id="A0AA40SQK1"/>
<dbReference type="EMBL" id="JACIFH010000001">
    <property type="protein sequence ID" value="MBB4140427.1"/>
    <property type="molecule type" value="Genomic_DNA"/>
</dbReference>
<keyword evidence="3" id="KW-1185">Reference proteome</keyword>
<dbReference type="PANTHER" id="PTHR37317:SF1">
    <property type="entry name" value="ZINC-RIBBON DOMAIN-CONTAINING PROTEIN-RELATED"/>
    <property type="match status" value="1"/>
</dbReference>
<accession>A0AA40SQK1</accession>
<evidence type="ECO:0000313" key="3">
    <source>
        <dbReference type="Proteomes" id="UP000549113"/>
    </source>
</evidence>
<organism evidence="2 3">
    <name type="scientific">Microbacterium invictum</name>
    <dbReference type="NCBI Taxonomy" id="515415"/>
    <lineage>
        <taxon>Bacteria</taxon>
        <taxon>Bacillati</taxon>
        <taxon>Actinomycetota</taxon>
        <taxon>Actinomycetes</taxon>
        <taxon>Micrococcales</taxon>
        <taxon>Microbacteriaceae</taxon>
        <taxon>Microbacterium</taxon>
    </lineage>
</organism>
<dbReference type="Proteomes" id="UP000549113">
    <property type="component" value="Unassembled WGS sequence"/>
</dbReference>
<reference evidence="2 3" key="1">
    <citation type="submission" date="2020-08" db="EMBL/GenBank/DDBJ databases">
        <title>Sequencing the genomes of 1000 actinobacteria strains.</title>
        <authorList>
            <person name="Klenk H.-P."/>
        </authorList>
    </citation>
    <scope>NUCLEOTIDE SEQUENCE [LARGE SCALE GENOMIC DNA]</scope>
    <source>
        <strain evidence="2 3">DSM 19600</strain>
    </source>
</reference>
<dbReference type="Pfam" id="PF14311">
    <property type="entry name" value="DUF4379"/>
    <property type="match status" value="5"/>
</dbReference>
<dbReference type="InterPro" id="IPR025487">
    <property type="entry name" value="DUF4379"/>
</dbReference>
<feature type="domain" description="Treble clef zinc finger" evidence="1">
    <location>
        <begin position="405"/>
        <end position="459"/>
    </location>
</feature>
<evidence type="ECO:0000313" key="2">
    <source>
        <dbReference type="EMBL" id="MBB4140427.1"/>
    </source>
</evidence>
<gene>
    <name evidence="2" type="ORF">BKA10_002221</name>
</gene>
<comment type="caution">
    <text evidence="2">The sequence shown here is derived from an EMBL/GenBank/DDBJ whole genome shotgun (WGS) entry which is preliminary data.</text>
</comment>
<feature type="domain" description="Treble clef zinc finger" evidence="1">
    <location>
        <begin position="475"/>
        <end position="527"/>
    </location>
</feature>
<feature type="domain" description="Treble clef zinc finger" evidence="1">
    <location>
        <begin position="333"/>
        <end position="388"/>
    </location>
</feature>
<dbReference type="PANTHER" id="PTHR37317">
    <property type="entry name" value="BLR8090 PROTEIN"/>
    <property type="match status" value="1"/>
</dbReference>
<evidence type="ECO:0000259" key="1">
    <source>
        <dbReference type="Pfam" id="PF14311"/>
    </source>
</evidence>
<dbReference type="RefSeq" id="WP_183499958.1">
    <property type="nucleotide sequence ID" value="NZ_BAABCO010000004.1"/>
</dbReference>
<protein>
    <recommendedName>
        <fullName evidence="1">Treble clef zinc finger domain-containing protein</fullName>
    </recommendedName>
</protein>
<feature type="domain" description="Treble clef zinc finger" evidence="1">
    <location>
        <begin position="613"/>
        <end position="668"/>
    </location>
</feature>